<feature type="compositionally biased region" description="Polar residues" evidence="1">
    <location>
        <begin position="260"/>
        <end position="274"/>
    </location>
</feature>
<dbReference type="AlphaFoldDB" id="A0A9W7W581"/>
<evidence type="ECO:0000313" key="2">
    <source>
        <dbReference type="EMBL" id="KAH9840363.1"/>
    </source>
</evidence>
<dbReference type="OrthoDB" id="5404004at2759"/>
<organism evidence="2 3">
    <name type="scientific">Teratosphaeria destructans</name>
    <dbReference type="NCBI Taxonomy" id="418781"/>
    <lineage>
        <taxon>Eukaryota</taxon>
        <taxon>Fungi</taxon>
        <taxon>Dikarya</taxon>
        <taxon>Ascomycota</taxon>
        <taxon>Pezizomycotina</taxon>
        <taxon>Dothideomycetes</taxon>
        <taxon>Dothideomycetidae</taxon>
        <taxon>Mycosphaerellales</taxon>
        <taxon>Teratosphaeriaceae</taxon>
        <taxon>Teratosphaeria</taxon>
    </lineage>
</organism>
<feature type="region of interest" description="Disordered" evidence="1">
    <location>
        <begin position="55"/>
        <end position="79"/>
    </location>
</feature>
<accession>A0A9W7W581</accession>
<feature type="region of interest" description="Disordered" evidence="1">
    <location>
        <begin position="109"/>
        <end position="155"/>
    </location>
</feature>
<name>A0A9W7W581_9PEZI</name>
<feature type="region of interest" description="Disordered" evidence="1">
    <location>
        <begin position="227"/>
        <end position="361"/>
    </location>
</feature>
<keyword evidence="3" id="KW-1185">Reference proteome</keyword>
<feature type="region of interest" description="Disordered" evidence="1">
    <location>
        <begin position="386"/>
        <end position="445"/>
    </location>
</feature>
<gene>
    <name evidence="2" type="ORF">Tdes44962_MAKER07958</name>
</gene>
<proteinExistence type="predicted"/>
<sequence length="680" mass="73829">MASLKRSISLRLRNGRDDERRLAKPLPPSKHAPVPPPKPDVAALQVDILKLNRRRSIFGRGKSSNHPSSFGRPVTAARDRQRELDAVKIEIEEGGVSFAFPTPSPLVSPSVPPKSARTFSATPSPLGGNPPSPRTWQEFGSATRGPPARGRAKTSDNVATTAKLQRNALPLRADTCIAEPTNSMRRPALLRKKSSWRTFGGLFSRKFPEPEPKPQPEAKFRTIRHIGPHDERGDTLGPPLPAPPLLESAQPSPADIGRLRTTSGSRSKSPLSTHSPKRDGIRAGAGEACCMPPGERETRPLPSVPCSTQNFMPPMHPDTDIPSFDNTTKPLPERKDSPTDADDGQESEPPLPPLPSLPLRLNLDIPNSELERYSVMFEKLLASRQSIADRRRSKSRKSLVSSSNDTLSDVTPLPPKDLSLVLPPRPARSHRSASSPASKPLPTLSIRVSGSGKASRIFDQQQSTNVLAADCARPRQRSRTAPAGTVLPESHSHTPSAQILPSILPPTCLSSEAEPSLSPSSILEAENSLPPTPSTVTTCSHADGDDLEILRPYAPRIRQENTSNNTLALSGSTLEMPCRSECASKTPETFTSVIRSNLTPRRSVRGKPLAPRVQSTQELEDRIVQVSVARQVSVSRARRHVEMAANKKPLAPPLRPRVVDMGAAKHRKSMFVMVEGGEEV</sequence>
<dbReference type="Proteomes" id="UP001138500">
    <property type="component" value="Unassembled WGS sequence"/>
</dbReference>
<reference evidence="2 3" key="2">
    <citation type="journal article" date="2021" name="Curr. Genet.">
        <title>Genetic response to nitrogen starvation in the aggressive Eucalyptus foliar pathogen Teratosphaeria destructans.</title>
        <authorList>
            <person name="Havenga M."/>
            <person name="Wingfield B.D."/>
            <person name="Wingfield M.J."/>
            <person name="Dreyer L.L."/>
            <person name="Roets F."/>
            <person name="Aylward J."/>
        </authorList>
    </citation>
    <scope>NUCLEOTIDE SEQUENCE [LARGE SCALE GENOMIC DNA]</scope>
    <source>
        <strain evidence="2">CMW44962</strain>
    </source>
</reference>
<feature type="region of interest" description="Disordered" evidence="1">
    <location>
        <begin position="1"/>
        <end position="40"/>
    </location>
</feature>
<feature type="compositionally biased region" description="Low complexity" evidence="1">
    <location>
        <begin position="245"/>
        <end position="254"/>
    </location>
</feature>
<feature type="compositionally biased region" description="Pro residues" evidence="1">
    <location>
        <begin position="25"/>
        <end position="39"/>
    </location>
</feature>
<reference evidence="2 3" key="1">
    <citation type="journal article" date="2018" name="IMA Fungus">
        <title>IMA Genome-F 10: Nine draft genome sequences of Claviceps purpurea s.lat., including C. arundinis, C. humidiphila, and C. cf. spartinae, pseudomolecules for the pitch canker pathogen Fusarium circinatum, draft genome of Davidsoniella eucalypti, Grosmannia galeiformis, Quambalaria eucalypti, and Teratosphaeria destructans.</title>
        <authorList>
            <person name="Wingfield B.D."/>
            <person name="Liu M."/>
            <person name="Nguyen H.D."/>
            <person name="Lane F.A."/>
            <person name="Morgan S.W."/>
            <person name="De Vos L."/>
            <person name="Wilken P.M."/>
            <person name="Duong T.A."/>
            <person name="Aylward J."/>
            <person name="Coetzee M.P."/>
            <person name="Dadej K."/>
            <person name="De Beer Z.W."/>
            <person name="Findlay W."/>
            <person name="Havenga M."/>
            <person name="Kolarik M."/>
            <person name="Menzies J.G."/>
            <person name="Naidoo K."/>
            <person name="Pochopski O."/>
            <person name="Shoukouhi P."/>
            <person name="Santana Q.C."/>
            <person name="Seifert K.A."/>
            <person name="Soal N."/>
            <person name="Steenkamp E.T."/>
            <person name="Tatham C.T."/>
            <person name="van der Nest M.A."/>
            <person name="Wingfield M.J."/>
        </authorList>
    </citation>
    <scope>NUCLEOTIDE SEQUENCE [LARGE SCALE GENOMIC DNA]</scope>
    <source>
        <strain evidence="2">CMW44962</strain>
    </source>
</reference>
<feature type="region of interest" description="Disordered" evidence="1">
    <location>
        <begin position="472"/>
        <end position="499"/>
    </location>
</feature>
<protein>
    <submittedName>
        <fullName evidence="2">Uncharacterized protein</fullName>
    </submittedName>
</protein>
<dbReference type="EMBL" id="RIBY02000580">
    <property type="protein sequence ID" value="KAH9840363.1"/>
    <property type="molecule type" value="Genomic_DNA"/>
</dbReference>
<evidence type="ECO:0000256" key="1">
    <source>
        <dbReference type="SAM" id="MobiDB-lite"/>
    </source>
</evidence>
<comment type="caution">
    <text evidence="2">The sequence shown here is derived from an EMBL/GenBank/DDBJ whole genome shotgun (WGS) entry which is preliminary data.</text>
</comment>
<evidence type="ECO:0000313" key="3">
    <source>
        <dbReference type="Proteomes" id="UP001138500"/>
    </source>
</evidence>